<feature type="transmembrane region" description="Helical" evidence="2">
    <location>
        <begin position="172"/>
        <end position="189"/>
    </location>
</feature>
<feature type="region of interest" description="Disordered" evidence="1">
    <location>
        <begin position="97"/>
        <end position="130"/>
    </location>
</feature>
<evidence type="ECO:0000256" key="2">
    <source>
        <dbReference type="SAM" id="Phobius"/>
    </source>
</evidence>
<evidence type="ECO:0000313" key="3">
    <source>
        <dbReference type="EMBL" id="MCH86566.1"/>
    </source>
</evidence>
<name>A0A392MGC1_9FABA</name>
<dbReference type="EMBL" id="LXQA010010536">
    <property type="protein sequence ID" value="MCH86566.1"/>
    <property type="molecule type" value="Genomic_DNA"/>
</dbReference>
<keyword evidence="2" id="KW-0472">Membrane</keyword>
<accession>A0A392MGC1</accession>
<proteinExistence type="predicted"/>
<sequence>GRKVLRPILLQNSESRATGGLLLGKEMDPGRYALHQGWDNNSALEGYGAVHEPNFRVGGAYDERRFIDERYPRDAVYQRNNFHRDVLEREAYLPPGPAVGQWSQSKRRGYDEDHPLERESRRFQRPYHGPYNQMDGFRDREIDMYPEYDKFRDGYTNIENYGDRGYEKPARIAMTGIMIMVAIVMILIMKKIAEEIVVGGDVNHAIENETRDVLVGKRIQVRIGNMSIHDHVHDPILDPGPTPVPILTLVPVPNLVDMMIIQNLGLLEVEAIVEVIGKTAMLIIDMIEVKDAGTVMINISESIILWYVLNGAFTF</sequence>
<reference evidence="3 4" key="1">
    <citation type="journal article" date="2018" name="Front. Plant Sci.">
        <title>Red Clover (Trifolium pratense) and Zigzag Clover (T. medium) - A Picture of Genomic Similarities and Differences.</title>
        <authorList>
            <person name="Dluhosova J."/>
            <person name="Istvanek J."/>
            <person name="Nedelnik J."/>
            <person name="Repkova J."/>
        </authorList>
    </citation>
    <scope>NUCLEOTIDE SEQUENCE [LARGE SCALE GENOMIC DNA]</scope>
    <source>
        <strain evidence="4">cv. 10/8</strain>
        <tissue evidence="3">Leaf</tissue>
    </source>
</reference>
<evidence type="ECO:0000313" key="4">
    <source>
        <dbReference type="Proteomes" id="UP000265520"/>
    </source>
</evidence>
<dbReference type="Proteomes" id="UP000265520">
    <property type="component" value="Unassembled WGS sequence"/>
</dbReference>
<evidence type="ECO:0000256" key="1">
    <source>
        <dbReference type="SAM" id="MobiDB-lite"/>
    </source>
</evidence>
<feature type="compositionally biased region" description="Basic and acidic residues" evidence="1">
    <location>
        <begin position="108"/>
        <end position="122"/>
    </location>
</feature>
<gene>
    <name evidence="3" type="ORF">A2U01_0007424</name>
</gene>
<keyword evidence="4" id="KW-1185">Reference proteome</keyword>
<keyword evidence="2" id="KW-0812">Transmembrane</keyword>
<organism evidence="3 4">
    <name type="scientific">Trifolium medium</name>
    <dbReference type="NCBI Taxonomy" id="97028"/>
    <lineage>
        <taxon>Eukaryota</taxon>
        <taxon>Viridiplantae</taxon>
        <taxon>Streptophyta</taxon>
        <taxon>Embryophyta</taxon>
        <taxon>Tracheophyta</taxon>
        <taxon>Spermatophyta</taxon>
        <taxon>Magnoliopsida</taxon>
        <taxon>eudicotyledons</taxon>
        <taxon>Gunneridae</taxon>
        <taxon>Pentapetalae</taxon>
        <taxon>rosids</taxon>
        <taxon>fabids</taxon>
        <taxon>Fabales</taxon>
        <taxon>Fabaceae</taxon>
        <taxon>Papilionoideae</taxon>
        <taxon>50 kb inversion clade</taxon>
        <taxon>NPAAA clade</taxon>
        <taxon>Hologalegina</taxon>
        <taxon>IRL clade</taxon>
        <taxon>Trifolieae</taxon>
        <taxon>Trifolium</taxon>
    </lineage>
</organism>
<dbReference type="AlphaFoldDB" id="A0A392MGC1"/>
<keyword evidence="2" id="KW-1133">Transmembrane helix</keyword>
<feature type="non-terminal residue" evidence="3">
    <location>
        <position position="1"/>
    </location>
</feature>
<protein>
    <submittedName>
        <fullName evidence="3">Putative RNA-binding protein</fullName>
    </submittedName>
</protein>
<comment type="caution">
    <text evidence="3">The sequence shown here is derived from an EMBL/GenBank/DDBJ whole genome shotgun (WGS) entry which is preliminary data.</text>
</comment>